<evidence type="ECO:0000313" key="3">
    <source>
        <dbReference type="Proteomes" id="UP000735302"/>
    </source>
</evidence>
<dbReference type="EMBL" id="BLXT01007308">
    <property type="protein sequence ID" value="GFO37837.1"/>
    <property type="molecule type" value="Genomic_DNA"/>
</dbReference>
<feature type="region of interest" description="Disordered" evidence="1">
    <location>
        <begin position="64"/>
        <end position="118"/>
    </location>
</feature>
<accession>A0AAV4D0V2</accession>
<reference evidence="2 3" key="1">
    <citation type="journal article" date="2021" name="Elife">
        <title>Chloroplast acquisition without the gene transfer in kleptoplastic sea slugs, Plakobranchus ocellatus.</title>
        <authorList>
            <person name="Maeda T."/>
            <person name="Takahashi S."/>
            <person name="Yoshida T."/>
            <person name="Shimamura S."/>
            <person name="Takaki Y."/>
            <person name="Nagai Y."/>
            <person name="Toyoda A."/>
            <person name="Suzuki Y."/>
            <person name="Arimoto A."/>
            <person name="Ishii H."/>
            <person name="Satoh N."/>
            <person name="Nishiyama T."/>
            <person name="Hasebe M."/>
            <person name="Maruyama T."/>
            <person name="Minagawa J."/>
            <person name="Obokata J."/>
            <person name="Shigenobu S."/>
        </authorList>
    </citation>
    <scope>NUCLEOTIDE SEQUENCE [LARGE SCALE GENOMIC DNA]</scope>
</reference>
<evidence type="ECO:0000256" key="1">
    <source>
        <dbReference type="SAM" id="MobiDB-lite"/>
    </source>
</evidence>
<dbReference type="AlphaFoldDB" id="A0AAV4D0V2"/>
<gene>
    <name evidence="2" type="ORF">PoB_006434200</name>
</gene>
<evidence type="ECO:0000313" key="2">
    <source>
        <dbReference type="EMBL" id="GFO37837.1"/>
    </source>
</evidence>
<name>A0AAV4D0V2_9GAST</name>
<keyword evidence="3" id="KW-1185">Reference proteome</keyword>
<proteinExistence type="predicted"/>
<feature type="compositionally biased region" description="Polar residues" evidence="1">
    <location>
        <begin position="69"/>
        <end position="80"/>
    </location>
</feature>
<organism evidence="2 3">
    <name type="scientific">Plakobranchus ocellatus</name>
    <dbReference type="NCBI Taxonomy" id="259542"/>
    <lineage>
        <taxon>Eukaryota</taxon>
        <taxon>Metazoa</taxon>
        <taxon>Spiralia</taxon>
        <taxon>Lophotrochozoa</taxon>
        <taxon>Mollusca</taxon>
        <taxon>Gastropoda</taxon>
        <taxon>Heterobranchia</taxon>
        <taxon>Euthyneura</taxon>
        <taxon>Panpulmonata</taxon>
        <taxon>Sacoglossa</taxon>
        <taxon>Placobranchoidea</taxon>
        <taxon>Plakobranchidae</taxon>
        <taxon>Plakobranchus</taxon>
    </lineage>
</organism>
<comment type="caution">
    <text evidence="2">The sequence shown here is derived from an EMBL/GenBank/DDBJ whole genome shotgun (WGS) entry which is preliminary data.</text>
</comment>
<sequence>MYAKVQRTQQEHKRLIYCSTMARHGTLHQEAKQKLGPDFLTDSDDLPLVEIQRKSYVRRKTRRKVFTTSCASSSDQSDWNSYKDPDYVPLDDQPSGDDSMPTEKMRTPQKNTQPQPITPSKYMQVSVDAMQSQRAISTCITTC</sequence>
<dbReference type="Proteomes" id="UP000735302">
    <property type="component" value="Unassembled WGS sequence"/>
</dbReference>
<protein>
    <submittedName>
        <fullName evidence="2">Uncharacterized protein</fullName>
    </submittedName>
</protein>